<accession>A0ACC0I2E7</accession>
<dbReference type="EMBL" id="CM045759">
    <property type="protein sequence ID" value="KAI8019108.1"/>
    <property type="molecule type" value="Genomic_DNA"/>
</dbReference>
<sequence>MGKNEACGFAAGAGAGVGHVVAKKWERGCCDDDESDRTELTRDHFAGMRSVGVQRKKRMPRQKRSSLNLNLNLLLLPFPSLLVPHVPSPPVIDRTRLRFLFQKELQTSDVGSLKRMIVPKKAAEDYLPTLTEKEGFFMRMDDMDGLHVWSFKFRYWPNNTSRMYVLENTGEFVNTHSLKQGDYMMMYQDRQNQNFVIRGRKASDQDIYIECTMNGVNDYCPDDFEVNNNDSYHQPVPVNFPTVDDTIGPLPFVYDQAPFSNDLNRSYVYETTLSSGSDSSYVYETTVSNETLLDFWNAPMTYNPKVEPIGNFESIENSFLKGPQVEPIIKHRHKEPVATSANDLFPFVKHVPTSNDLIPKTRIVIVELQIKVSQRNLFTN</sequence>
<proteinExistence type="predicted"/>
<evidence type="ECO:0000313" key="1">
    <source>
        <dbReference type="EMBL" id="KAI8019108.1"/>
    </source>
</evidence>
<organism evidence="1 2">
    <name type="scientific">Camellia lanceoleosa</name>
    <dbReference type="NCBI Taxonomy" id="1840588"/>
    <lineage>
        <taxon>Eukaryota</taxon>
        <taxon>Viridiplantae</taxon>
        <taxon>Streptophyta</taxon>
        <taxon>Embryophyta</taxon>
        <taxon>Tracheophyta</taxon>
        <taxon>Spermatophyta</taxon>
        <taxon>Magnoliopsida</taxon>
        <taxon>eudicotyledons</taxon>
        <taxon>Gunneridae</taxon>
        <taxon>Pentapetalae</taxon>
        <taxon>asterids</taxon>
        <taxon>Ericales</taxon>
        <taxon>Theaceae</taxon>
        <taxon>Camellia</taxon>
    </lineage>
</organism>
<keyword evidence="2" id="KW-1185">Reference proteome</keyword>
<evidence type="ECO:0000313" key="2">
    <source>
        <dbReference type="Proteomes" id="UP001060215"/>
    </source>
</evidence>
<protein>
    <submittedName>
        <fullName evidence="1">B3 domain-containing transcription factor FUS3</fullName>
    </submittedName>
</protein>
<name>A0ACC0I2E7_9ERIC</name>
<reference evidence="1 2" key="1">
    <citation type="journal article" date="2022" name="Plant J.">
        <title>Chromosome-level genome of Camellia lanceoleosa provides a valuable resource for understanding genome evolution and self-incompatibility.</title>
        <authorList>
            <person name="Gong W."/>
            <person name="Xiao S."/>
            <person name="Wang L."/>
            <person name="Liao Z."/>
            <person name="Chang Y."/>
            <person name="Mo W."/>
            <person name="Hu G."/>
            <person name="Li W."/>
            <person name="Zhao G."/>
            <person name="Zhu H."/>
            <person name="Hu X."/>
            <person name="Ji K."/>
            <person name="Xiang X."/>
            <person name="Song Q."/>
            <person name="Yuan D."/>
            <person name="Jin S."/>
            <person name="Zhang L."/>
        </authorList>
    </citation>
    <scope>NUCLEOTIDE SEQUENCE [LARGE SCALE GENOMIC DNA]</scope>
    <source>
        <strain evidence="1">SQ_2022a</strain>
    </source>
</reference>
<dbReference type="Proteomes" id="UP001060215">
    <property type="component" value="Chromosome 2"/>
</dbReference>
<comment type="caution">
    <text evidence="1">The sequence shown here is derived from an EMBL/GenBank/DDBJ whole genome shotgun (WGS) entry which is preliminary data.</text>
</comment>
<gene>
    <name evidence="1" type="ORF">LOK49_LG04G03481</name>
</gene>